<feature type="coiled-coil region" evidence="1">
    <location>
        <begin position="229"/>
        <end position="256"/>
    </location>
</feature>
<name>A0ABR2L4C6_9EUKA</name>
<evidence type="ECO:0000256" key="1">
    <source>
        <dbReference type="SAM" id="Coils"/>
    </source>
</evidence>
<reference evidence="2 3" key="1">
    <citation type="submission" date="2024-04" db="EMBL/GenBank/DDBJ databases">
        <title>Tritrichomonas musculus Genome.</title>
        <authorList>
            <person name="Alves-Ferreira E."/>
            <person name="Grigg M."/>
            <person name="Lorenzi H."/>
            <person name="Galac M."/>
        </authorList>
    </citation>
    <scope>NUCLEOTIDE SEQUENCE [LARGE SCALE GENOMIC DNA]</scope>
    <source>
        <strain evidence="2 3">EAF2021</strain>
    </source>
</reference>
<gene>
    <name evidence="2" type="ORF">M9Y10_000105</name>
</gene>
<evidence type="ECO:0000313" key="3">
    <source>
        <dbReference type="Proteomes" id="UP001470230"/>
    </source>
</evidence>
<dbReference type="Proteomes" id="UP001470230">
    <property type="component" value="Unassembled WGS sequence"/>
</dbReference>
<dbReference type="InterPro" id="IPR008979">
    <property type="entry name" value="Galactose-bd-like_sf"/>
</dbReference>
<sequence>MSQIELKTSSILTVPLQTYNEDFTFIVNGTEFKTKRLIADLLSPKICQIHSNDPIIYTFAINTSQSGDFSRILNLSNFNKQSIPESELPFIIEVIEHLGNETIQLQETTAYPTITVDNIFDEILKHEKYSNFYRQRFSTEINFISSHFFELCETKKEDLLKLHIDTIISVLTSNELKLTSEDQLLQFINELYLSDSNYSILYETVLFSNVTSQSMKKFIEIFDYNDMSNSMWKQISDRLEREIEKMEEDKHEERYSISVKKEKPKSGTVFNYPGNNEFCGIINHLRNQSNNNIESVMNITASSINGSYIPSNVTLHNDRSKYFDSNGQAGDWICFDFKNHSVIPTDYTIMSISWSKGSDHPRSWVIECCSDNSSWEVVDEVSNTDFLNGSNLVHTFKIQKQPTKGFRYVRMRSTGPDCSVSSNYLSFDSFELYGTLL</sequence>
<keyword evidence="3" id="KW-1185">Reference proteome</keyword>
<accession>A0ABR2L4C6</accession>
<dbReference type="SUPFAM" id="SSF49785">
    <property type="entry name" value="Galactose-binding domain-like"/>
    <property type="match status" value="1"/>
</dbReference>
<evidence type="ECO:0008006" key="4">
    <source>
        <dbReference type="Google" id="ProtNLM"/>
    </source>
</evidence>
<organism evidence="2 3">
    <name type="scientific">Tritrichomonas musculus</name>
    <dbReference type="NCBI Taxonomy" id="1915356"/>
    <lineage>
        <taxon>Eukaryota</taxon>
        <taxon>Metamonada</taxon>
        <taxon>Parabasalia</taxon>
        <taxon>Tritrichomonadida</taxon>
        <taxon>Tritrichomonadidae</taxon>
        <taxon>Tritrichomonas</taxon>
    </lineage>
</organism>
<dbReference type="EMBL" id="JAPFFF010000001">
    <property type="protein sequence ID" value="KAK8897876.1"/>
    <property type="molecule type" value="Genomic_DNA"/>
</dbReference>
<comment type="caution">
    <text evidence="2">The sequence shown here is derived from an EMBL/GenBank/DDBJ whole genome shotgun (WGS) entry which is preliminary data.</text>
</comment>
<keyword evidence="1" id="KW-0175">Coiled coil</keyword>
<protein>
    <recommendedName>
        <fullName evidence="4">F5/8 type C domain-containing protein</fullName>
    </recommendedName>
</protein>
<dbReference type="Gene3D" id="2.60.120.260">
    <property type="entry name" value="Galactose-binding domain-like"/>
    <property type="match status" value="1"/>
</dbReference>
<proteinExistence type="predicted"/>
<evidence type="ECO:0000313" key="2">
    <source>
        <dbReference type="EMBL" id="KAK8897876.1"/>
    </source>
</evidence>